<dbReference type="Pfam" id="PF02801">
    <property type="entry name" value="Ketoacyl-synt_C"/>
    <property type="match status" value="2"/>
</dbReference>
<dbReference type="InterPro" id="IPR015083">
    <property type="entry name" value="NorB/c/GfsB-D-like_docking"/>
</dbReference>
<dbReference type="Pfam" id="PF08659">
    <property type="entry name" value="KR"/>
    <property type="match status" value="2"/>
</dbReference>
<dbReference type="InterPro" id="IPR016036">
    <property type="entry name" value="Malonyl_transacylase_ACP-bd"/>
</dbReference>
<evidence type="ECO:0000313" key="15">
    <source>
        <dbReference type="Proteomes" id="UP001183388"/>
    </source>
</evidence>
<dbReference type="PANTHER" id="PTHR43775">
    <property type="entry name" value="FATTY ACID SYNTHASE"/>
    <property type="match status" value="1"/>
</dbReference>
<dbReference type="Pfam" id="PF08990">
    <property type="entry name" value="Docking"/>
    <property type="match status" value="1"/>
</dbReference>
<dbReference type="InterPro" id="IPR055123">
    <property type="entry name" value="SpnB-like_Rossmann"/>
</dbReference>
<evidence type="ECO:0000256" key="7">
    <source>
        <dbReference type="ARBA" id="ARBA00023268"/>
    </source>
</evidence>
<dbReference type="InterPro" id="IPR001227">
    <property type="entry name" value="Ac_transferase_dom_sf"/>
</dbReference>
<dbReference type="CDD" id="cd08956">
    <property type="entry name" value="KR_3_FAS_SDR_x"/>
    <property type="match status" value="1"/>
</dbReference>
<dbReference type="InterPro" id="IPR036736">
    <property type="entry name" value="ACP-like_sf"/>
</dbReference>
<keyword evidence="7" id="KW-0511">Multifunctional enzyme</keyword>
<feature type="domain" description="PKS/mFAS DH" evidence="13">
    <location>
        <begin position="2602"/>
        <end position="2871"/>
    </location>
</feature>
<dbReference type="InterPro" id="IPR050091">
    <property type="entry name" value="PKS_NRPS_Biosynth_Enz"/>
</dbReference>
<dbReference type="PROSITE" id="PS52019">
    <property type="entry name" value="PKS_MFAS_DH"/>
    <property type="match status" value="2"/>
</dbReference>
<protein>
    <submittedName>
        <fullName evidence="14">SDR family NAD(P)-dependent oxidoreductase</fullName>
    </submittedName>
</protein>
<dbReference type="InterPro" id="IPR057326">
    <property type="entry name" value="KR_dom"/>
</dbReference>
<comment type="cofactor">
    <cofactor evidence="1">
        <name>pantetheine 4'-phosphate</name>
        <dbReference type="ChEBI" id="CHEBI:47942"/>
    </cofactor>
</comment>
<dbReference type="Pfam" id="PF16197">
    <property type="entry name" value="KAsynt_C_assoc"/>
    <property type="match status" value="2"/>
</dbReference>
<keyword evidence="8" id="KW-0012">Acyltransferase</keyword>
<feature type="active site" description="Proton donor; for dehydratase activity" evidence="9">
    <location>
        <position position="2794"/>
    </location>
</feature>
<feature type="non-terminal residue" evidence="14">
    <location>
        <position position="3116"/>
    </location>
</feature>
<dbReference type="Pfam" id="PF00698">
    <property type="entry name" value="Acyl_transf_1"/>
    <property type="match status" value="2"/>
</dbReference>
<dbReference type="SUPFAM" id="SSF52151">
    <property type="entry name" value="FabD/lysophospholipase-like"/>
    <property type="match status" value="2"/>
</dbReference>
<dbReference type="Proteomes" id="UP001183388">
    <property type="component" value="Unassembled WGS sequence"/>
</dbReference>
<dbReference type="Pfam" id="PF22953">
    <property type="entry name" value="SpnB_Rossmann"/>
    <property type="match status" value="2"/>
</dbReference>
<feature type="region of interest" description="C-terminal hotdog fold" evidence="9">
    <location>
        <begin position="2734"/>
        <end position="2871"/>
    </location>
</feature>
<dbReference type="SMART" id="SM00823">
    <property type="entry name" value="PKS_PP"/>
    <property type="match status" value="1"/>
</dbReference>
<keyword evidence="5" id="KW-0808">Transferase</keyword>
<dbReference type="SUPFAM" id="SSF47336">
    <property type="entry name" value="ACP-like"/>
    <property type="match status" value="1"/>
</dbReference>
<dbReference type="SMART" id="SM00825">
    <property type="entry name" value="PKS_KS"/>
    <property type="match status" value="2"/>
</dbReference>
<dbReference type="InterPro" id="IPR036291">
    <property type="entry name" value="NAD(P)-bd_dom_sf"/>
</dbReference>
<dbReference type="SUPFAM" id="SSF53901">
    <property type="entry name" value="Thiolase-like"/>
    <property type="match status" value="2"/>
</dbReference>
<dbReference type="InterPro" id="IPR020841">
    <property type="entry name" value="PKS_Beta-ketoAc_synthase_dom"/>
</dbReference>
<dbReference type="Gene3D" id="3.30.70.3290">
    <property type="match status" value="2"/>
</dbReference>
<dbReference type="Pfam" id="PF00550">
    <property type="entry name" value="PP-binding"/>
    <property type="match status" value="1"/>
</dbReference>
<dbReference type="SUPFAM" id="SSF55048">
    <property type="entry name" value="Probable ACP-binding domain of malonyl-CoA ACP transacylase"/>
    <property type="match status" value="2"/>
</dbReference>
<comment type="pathway">
    <text evidence="2">Antibiotic biosynthesis.</text>
</comment>
<feature type="region of interest" description="N-terminal hotdog fold" evidence="9">
    <location>
        <begin position="926"/>
        <end position="1046"/>
    </location>
</feature>
<dbReference type="InterPro" id="IPR014031">
    <property type="entry name" value="Ketoacyl_synth_C"/>
</dbReference>
<dbReference type="PROSITE" id="PS50075">
    <property type="entry name" value="CARRIER"/>
    <property type="match status" value="1"/>
</dbReference>
<dbReference type="InterPro" id="IPR018201">
    <property type="entry name" value="Ketoacyl_synth_AS"/>
</dbReference>
<dbReference type="Pfam" id="PF00109">
    <property type="entry name" value="ketoacyl-synt"/>
    <property type="match status" value="2"/>
</dbReference>
<dbReference type="SMART" id="SM00822">
    <property type="entry name" value="PKS_KR"/>
    <property type="match status" value="1"/>
</dbReference>
<dbReference type="InterPro" id="IPR014043">
    <property type="entry name" value="Acyl_transferase_dom"/>
</dbReference>
<feature type="active site" description="Proton acceptor; for dehydratase activity" evidence="9">
    <location>
        <position position="2634"/>
    </location>
</feature>
<dbReference type="SMART" id="SM01294">
    <property type="entry name" value="PKS_PP_betabranch"/>
    <property type="match status" value="1"/>
</dbReference>
<feature type="domain" description="Ketosynthase family 3 (KS3)" evidence="12">
    <location>
        <begin position="1716"/>
        <end position="2138"/>
    </location>
</feature>
<feature type="domain" description="Ketosynthase family 3 (KS3)" evidence="12">
    <location>
        <begin position="33"/>
        <end position="460"/>
    </location>
</feature>
<dbReference type="InterPro" id="IPR020806">
    <property type="entry name" value="PKS_PP-bd"/>
</dbReference>
<dbReference type="Gene3D" id="3.40.50.720">
    <property type="entry name" value="NAD(P)-binding Rossmann-like Domain"/>
    <property type="match status" value="2"/>
</dbReference>
<feature type="active site" description="Proton donor; for dehydratase activity" evidence="9">
    <location>
        <position position="1117"/>
    </location>
</feature>
<feature type="region of interest" description="N-terminal hotdog fold" evidence="9">
    <location>
        <begin position="2602"/>
        <end position="2723"/>
    </location>
</feature>
<dbReference type="InterPro" id="IPR049551">
    <property type="entry name" value="PKS_DH_C"/>
</dbReference>
<dbReference type="PROSITE" id="PS52004">
    <property type="entry name" value="KS3_2"/>
    <property type="match status" value="2"/>
</dbReference>
<dbReference type="InterPro" id="IPR013968">
    <property type="entry name" value="PKS_KR"/>
</dbReference>
<evidence type="ECO:0000256" key="5">
    <source>
        <dbReference type="ARBA" id="ARBA00022679"/>
    </source>
</evidence>
<gene>
    <name evidence="14" type="ORF">RM780_26270</name>
</gene>
<comment type="caution">
    <text evidence="14">The sequence shown here is derived from an EMBL/GenBank/DDBJ whole genome shotgun (WGS) entry which is preliminary data.</text>
</comment>
<feature type="region of interest" description="C-terminal hotdog fold" evidence="9">
    <location>
        <begin position="1057"/>
        <end position="1193"/>
    </location>
</feature>
<feature type="region of interest" description="Disordered" evidence="10">
    <location>
        <begin position="463"/>
        <end position="482"/>
    </location>
</feature>
<dbReference type="PROSITE" id="PS00012">
    <property type="entry name" value="PHOSPHOPANTETHEINE"/>
    <property type="match status" value="1"/>
</dbReference>
<evidence type="ECO:0000259" key="11">
    <source>
        <dbReference type="PROSITE" id="PS50075"/>
    </source>
</evidence>
<sequence>MNNEQKLRYFLRRVTAELHEARERLQELGQAQREPVAIVGMACRFPGGVRSPEDLWRLVAEGRDAVTGFPEDRGWDLEALFHPDPDHRGTTHVGEGGFIEGVDEFDAGLFEISPREALTMDPQQRLLLEAAWETFERAGIDPASQRGSRTGVFAGVMHHDHNAVLQQSADDVEGYIGTGSAASVVSGRVSYAFGLEGPAVTVDTACSSSLVALHLAVSALRQGECDLALAGGVTVMSTPTAFVEFSRQRGLAADGRCKAFSAGADGTGWSEGVGLLLVERLSDARRNGHPVLAVIRGSAVNQDGASNGLTAPNGPSQQRVIYQALANGGLSAADVDAVEAHGTGTSLGDPIEAQALLATYGREHDPERPLLLGSLKSNIGHAQAAAGVGGVIKMVEALRNGRLPRTLHAEQPTPHVDWSPGTVRLLTEPVDWPARQERLRRAAVSSFGFSGTNAHVVIEEAERATPEAAAEDTDPPSAGSALPTPCVLSAKSANGLAAQAARLLDHLRDADAPGPTDLGYALATSRAALDARAAIVATDPAGLRAALTALAEERPAKGVITGAALPRHRTAFVFSGQGSQRLGMGRELCASFPAFASAFDEVCGALDPHLERPLRGVVFGEDPALLEGTGFAQPALFAVEVALFRLLESWGVRPDVVAGHSVGEFAAAHVAGVLSLKDAAALVAARGRLMQALPEGGVMVAVRASEGEVAARLAGLAGRVSVAAVNGPGSVVVSGEEGAVHEAVEGLEAKPLAVSHAFHSPLVDPMLGDFRAVAEAVPFRAPVLPFVSTVTGEPLESVDADYWVRQVRQPVRFADAVRALTERGVTSFVEVGPGGALTALVRELVDEDSAAVGVLRGGRGEAQAVTEGVARLHVAGVAVDWEAFFAGRGARRVDLPTYAFQRRRYRLRARPAPGALSGAGVRAAEHPLLSGAVALPEGRGAVLTGRLSLREHEWLGDHVILGRVVVPGTALIDMVLRAAEEVGCDRIEEVTFLRPLLVPEKAAVGLQVTVTPADDGHWSVEVFSRAEDEEWICHASGTVSRAGEAAFEAPQRPVLTAETAVHVDGIYERLAGAGLEYGPAFRGLREAWRVPEGTWVEVALPEGVEVAGFGVHPALLDAALHAIGAGEDAEGPARVPFGCAGVRVWASGARVLRVRVAPAGEGAVSLVGLDAAGQPVVAIESLTLRPIAKDQLSSAPGSLFTVDWQPLVLPRSTSADVGRVLLCPVGVDGPGAVVWALEVVQDWLERDESGPLVVVTRGAEGPGVSDVGQSGVWGLVRSAQSEHPGRFVLLDVEGEANEGLIDAVVASGEPQVAARGDRILVPRLVRAGAADSGEEPSFGPGPVLVTGASGALGGVVARHLVERHGVRELLLLSRRGVGAELTAALRALGARVESAACDVADRAALAGLLGGRSLSGVVHAAGVVDDGVVAGLDPARVEAVLRPKVIGAQNLHDLTRDMPQLSAFVLFSSAAGVLGSAGQAAYAAGNAYLDALAEHRHAHGLPAVSMAWGPWSGEAGGMVGQAGAQAAERMARQGVHPLTTEEGLALFDAALHAGKALTVPIRLDLPALRARAAQADVPPMLRTLAPAPLRRAAASPEDAREHGPGLAQRLAALAPAEQRDHLLALVRASAAGVLDHEDQAVQAGNTFRELGVDSLTAVELRNRLTAATGLRLPATLVFDHPTPAALAEHLCQQLAAPADGLPAPAPTATAVAATAEEPIAIVAMSCRYPGGVRTPEELWDLIASGTDAISGFPTDRGWDLSALRAGGARPAEGGFLYDAGEFDPALFGISPREALAMDPQQRLLLEAAWEAFERAGLDPLGLKGSATGVFAGVMYHEYGSSLGQVPEDVEGFLATGSSGSVMSGRLAYTFGLEGPAVTVDTACSSSLVSLHLAVSALRQGECDLALAGGVTVMAGASAFVEFARQGGLAADGRCKAFSAGADGTGWSEGVGLLLVERLSDARRNGHPVLAVVRGTAVNQDGASNGLTAPNGPSQQRVIRRALANARLTPADIDAVEAHGTGTSLGDPIEAQALIAAYGQDRPDAERPLWLGSLKSNIGHTQAAAGVAGVMKMVLAMRNGVLPRTLHVEEPTPHVDWSSGAVRLLTEPVPWEAGEGRPRRAAVSSFGFSGTNAHVVIEEAGPEPAEPSRGAAAESPAAVPWVLSAKTPAALREQARRLLSRVGARDRDWSPGDVGWSLAAGRAALEHRAAVVGADAETLLDGLRALVRGEPAGSLVRGVASGTGAGKTAFVFSGQGSQRLGMGRELCSSYPVFASAFDEVCAALDPHLERPLRGVVFGEDAALLEGTGFAQPALFAVEVALFRLLESWGVRPDVVAGHSVGEFAAAHVAGVLSLKDAAALVAARGRLMQALPEGGVMCAVRASEAEVAAHLAGLEGRVSVAAINGPGSVVVSGEEAAVAQLINGHKSTRLKVSHAFHSPLMDPMLAEFHAVARMAKHGVPVLPFVSTVTAQPVEPDADYWVRQVREPVRFADAVRALTERNVTSFVEVGPGGALTALVSDLADEDTAAVAALRGDRAEDLALATAVAELHAHGVPVDWGAFFAGRGARRVDLPTYAFQRRRYWLNAQPAQGALAGAGVEAAGHPLLGAVVALPEGQGAVLTGRLSLGQQAWLNDHVVLGYVIVPATVFLDLVLRAAREVACDRVDDLTFQVPLVLDEEEPADLRVTVSASAAGGERSAKVYSRRDGQEWQCHATGTVSAAGPGGAEAVPWPDLEDVEQAATGQLYERLADAGLTYGPVFRGLRGAWRVEGSAWAEVGLPEDVEVSGFGVHPALLDAALHVVGVMEDDGGAAARVPFGCAGVRVWASGARALRVRVAPAGEGAVSLVGLDAAGRTVVEIESLMLRPVSPGDLAPARGPVAQALHEVAWQPVELPAAPAAPAAAGGVVRCPAGTDGAGAVLWALEAVQDWLERDESGPLVVVTRGAVGPGVSDVGRSGVWGLVRSAQSEHPGRFVLVDVEGEADEGLIGAVVASGEPQVAVRGGRLLVPRLARAGVSEPGEGPSFGSGPVLVTGASGALGGVVARHLVERHGVRELLLLSRRGVGAELIEELRALGAQVESAACDVADRDALAALLEGRSLTGVVHAAGVVDDGIVTGL</sequence>
<dbReference type="InterPro" id="IPR032821">
    <property type="entry name" value="PKS_assoc"/>
</dbReference>
<dbReference type="InterPro" id="IPR049900">
    <property type="entry name" value="PKS_mFAS_DH"/>
</dbReference>
<evidence type="ECO:0000256" key="8">
    <source>
        <dbReference type="ARBA" id="ARBA00023315"/>
    </source>
</evidence>
<dbReference type="InterPro" id="IPR014030">
    <property type="entry name" value="Ketoacyl_synth_N"/>
</dbReference>
<dbReference type="InterPro" id="IPR042104">
    <property type="entry name" value="PKS_dehydratase_sf"/>
</dbReference>
<evidence type="ECO:0000313" key="14">
    <source>
        <dbReference type="EMBL" id="MDT0310428.1"/>
    </source>
</evidence>
<evidence type="ECO:0000259" key="13">
    <source>
        <dbReference type="PROSITE" id="PS52019"/>
    </source>
</evidence>
<dbReference type="InterPro" id="IPR016035">
    <property type="entry name" value="Acyl_Trfase/lysoPLipase"/>
</dbReference>
<name>A0ABU2LFQ6_9ACTN</name>
<dbReference type="Pfam" id="PF21089">
    <property type="entry name" value="PKS_DH_N"/>
    <property type="match status" value="2"/>
</dbReference>
<dbReference type="SMART" id="SM00826">
    <property type="entry name" value="PKS_DH"/>
    <property type="match status" value="2"/>
</dbReference>
<dbReference type="Pfam" id="PF14765">
    <property type="entry name" value="PS-DH"/>
    <property type="match status" value="2"/>
</dbReference>
<dbReference type="Gene3D" id="3.10.129.110">
    <property type="entry name" value="Polyketide synthase dehydratase"/>
    <property type="match status" value="2"/>
</dbReference>
<dbReference type="PANTHER" id="PTHR43775:SF51">
    <property type="entry name" value="INACTIVE PHENOLPHTHIOCEROL SYNTHESIS POLYKETIDE SYNTHASE TYPE I PKS1-RELATED"/>
    <property type="match status" value="1"/>
</dbReference>
<evidence type="ECO:0000256" key="4">
    <source>
        <dbReference type="ARBA" id="ARBA00022553"/>
    </source>
</evidence>
<feature type="domain" description="Carrier" evidence="11">
    <location>
        <begin position="1617"/>
        <end position="1694"/>
    </location>
</feature>
<dbReference type="InterPro" id="IPR016039">
    <property type="entry name" value="Thiolase-like"/>
</dbReference>
<dbReference type="SMART" id="SM00827">
    <property type="entry name" value="PKS_AT"/>
    <property type="match status" value="2"/>
</dbReference>
<dbReference type="SUPFAM" id="SSF51735">
    <property type="entry name" value="NAD(P)-binding Rossmann-fold domains"/>
    <property type="match status" value="4"/>
</dbReference>
<reference evidence="15" key="1">
    <citation type="submission" date="2023-07" db="EMBL/GenBank/DDBJ databases">
        <title>30 novel species of actinomycetes from the DSMZ collection.</title>
        <authorList>
            <person name="Nouioui I."/>
        </authorList>
    </citation>
    <scope>NUCLEOTIDE SEQUENCE [LARGE SCALE GENOMIC DNA]</scope>
    <source>
        <strain evidence="15">DSM 44917</strain>
    </source>
</reference>
<dbReference type="InterPro" id="IPR020807">
    <property type="entry name" value="PKS_DH"/>
</dbReference>
<dbReference type="EMBL" id="JAVREN010000070">
    <property type="protein sequence ID" value="MDT0310428.1"/>
    <property type="molecule type" value="Genomic_DNA"/>
</dbReference>
<dbReference type="Gene3D" id="3.40.47.10">
    <property type="match status" value="2"/>
</dbReference>
<accession>A0ABU2LFQ6</accession>
<evidence type="ECO:0000256" key="6">
    <source>
        <dbReference type="ARBA" id="ARBA00023194"/>
    </source>
</evidence>
<evidence type="ECO:0000256" key="9">
    <source>
        <dbReference type="PROSITE-ProRule" id="PRU01363"/>
    </source>
</evidence>
<keyword evidence="4" id="KW-0597">Phosphoprotein</keyword>
<evidence type="ECO:0000256" key="1">
    <source>
        <dbReference type="ARBA" id="ARBA00001957"/>
    </source>
</evidence>
<dbReference type="PROSITE" id="PS00606">
    <property type="entry name" value="KS3_1"/>
    <property type="match status" value="2"/>
</dbReference>
<feature type="domain" description="PKS/mFAS DH" evidence="13">
    <location>
        <begin position="926"/>
        <end position="1193"/>
    </location>
</feature>
<keyword evidence="6" id="KW-0045">Antibiotic biosynthesis</keyword>
<evidence type="ECO:0000259" key="12">
    <source>
        <dbReference type="PROSITE" id="PS52004"/>
    </source>
</evidence>
<dbReference type="InterPro" id="IPR049552">
    <property type="entry name" value="PKS_DH_N"/>
</dbReference>
<dbReference type="Gene3D" id="1.10.1200.10">
    <property type="entry name" value="ACP-like"/>
    <property type="match status" value="1"/>
</dbReference>
<evidence type="ECO:0000256" key="3">
    <source>
        <dbReference type="ARBA" id="ARBA00022450"/>
    </source>
</evidence>
<feature type="active site" description="Proton acceptor; for dehydratase activity" evidence="9">
    <location>
        <position position="958"/>
    </location>
</feature>
<dbReference type="InterPro" id="IPR009081">
    <property type="entry name" value="PP-bd_ACP"/>
</dbReference>
<keyword evidence="3" id="KW-0596">Phosphopantetheine</keyword>
<evidence type="ECO:0000256" key="2">
    <source>
        <dbReference type="ARBA" id="ARBA00004792"/>
    </source>
</evidence>
<keyword evidence="15" id="KW-1185">Reference proteome</keyword>
<evidence type="ECO:0000256" key="10">
    <source>
        <dbReference type="SAM" id="MobiDB-lite"/>
    </source>
</evidence>
<dbReference type="InterPro" id="IPR006162">
    <property type="entry name" value="Ppantetheine_attach_site"/>
</dbReference>
<dbReference type="Gene3D" id="3.40.366.10">
    <property type="entry name" value="Malonyl-Coenzyme A Acyl Carrier Protein, domain 2"/>
    <property type="match status" value="2"/>
</dbReference>
<proteinExistence type="predicted"/>
<organism evidence="14 15">
    <name type="scientific">Streptomyces boetiae</name>
    <dbReference type="NCBI Taxonomy" id="3075541"/>
    <lineage>
        <taxon>Bacteria</taxon>
        <taxon>Bacillati</taxon>
        <taxon>Actinomycetota</taxon>
        <taxon>Actinomycetes</taxon>
        <taxon>Kitasatosporales</taxon>
        <taxon>Streptomycetaceae</taxon>
        <taxon>Streptomyces</taxon>
    </lineage>
</organism>
<dbReference type="CDD" id="cd00833">
    <property type="entry name" value="PKS"/>
    <property type="match status" value="2"/>
</dbReference>